<dbReference type="AlphaFoldDB" id="F4L2N8"/>
<dbReference type="STRING" id="760192.Halhy_0694"/>
<organism evidence="1 2">
    <name type="scientific">Haliscomenobacter hydrossis (strain ATCC 27775 / DSM 1100 / LMG 10767 / O)</name>
    <dbReference type="NCBI Taxonomy" id="760192"/>
    <lineage>
        <taxon>Bacteria</taxon>
        <taxon>Pseudomonadati</taxon>
        <taxon>Bacteroidota</taxon>
        <taxon>Saprospiria</taxon>
        <taxon>Saprospirales</taxon>
        <taxon>Haliscomenobacteraceae</taxon>
        <taxon>Haliscomenobacter</taxon>
    </lineage>
</organism>
<accession>F4L2N8</accession>
<dbReference type="EMBL" id="CP002691">
    <property type="protein sequence ID" value="AEE48602.1"/>
    <property type="molecule type" value="Genomic_DNA"/>
</dbReference>
<dbReference type="Proteomes" id="UP000008461">
    <property type="component" value="Chromosome"/>
</dbReference>
<reference evidence="1 2" key="1">
    <citation type="journal article" date="2011" name="Stand. Genomic Sci.">
        <title>Complete genome sequence of Haliscomenobacter hydrossis type strain (O).</title>
        <authorList>
            <consortium name="US DOE Joint Genome Institute (JGI-PGF)"/>
            <person name="Daligault H."/>
            <person name="Lapidus A."/>
            <person name="Zeytun A."/>
            <person name="Nolan M."/>
            <person name="Lucas S."/>
            <person name="Del Rio T.G."/>
            <person name="Tice H."/>
            <person name="Cheng J.F."/>
            <person name="Tapia R."/>
            <person name="Han C."/>
            <person name="Goodwin L."/>
            <person name="Pitluck S."/>
            <person name="Liolios K."/>
            <person name="Pagani I."/>
            <person name="Ivanova N."/>
            <person name="Huntemann M."/>
            <person name="Mavromatis K."/>
            <person name="Mikhailova N."/>
            <person name="Pati A."/>
            <person name="Chen A."/>
            <person name="Palaniappan K."/>
            <person name="Land M."/>
            <person name="Hauser L."/>
            <person name="Brambilla E.M."/>
            <person name="Rohde M."/>
            <person name="Verbarg S."/>
            <person name="Goker M."/>
            <person name="Bristow J."/>
            <person name="Eisen J.A."/>
            <person name="Markowitz V."/>
            <person name="Hugenholtz P."/>
            <person name="Kyrpides N.C."/>
            <person name="Klenk H.P."/>
            <person name="Woyke T."/>
        </authorList>
    </citation>
    <scope>NUCLEOTIDE SEQUENCE [LARGE SCALE GENOMIC DNA]</scope>
    <source>
        <strain evidence="2">ATCC 27775 / DSM 1100 / LMG 10767 / O</strain>
    </source>
</reference>
<dbReference type="KEGG" id="hhy:Halhy_0694"/>
<reference key="2">
    <citation type="submission" date="2011-04" db="EMBL/GenBank/DDBJ databases">
        <title>Complete sequence of chromosome of Haliscomenobacter hydrossis DSM 1100.</title>
        <authorList>
            <consortium name="US DOE Joint Genome Institute (JGI-PGF)"/>
            <person name="Lucas S."/>
            <person name="Han J."/>
            <person name="Lapidus A."/>
            <person name="Bruce D."/>
            <person name="Goodwin L."/>
            <person name="Pitluck S."/>
            <person name="Peters L."/>
            <person name="Kyrpides N."/>
            <person name="Mavromatis K."/>
            <person name="Ivanova N."/>
            <person name="Ovchinnikova G."/>
            <person name="Pagani I."/>
            <person name="Daligault H."/>
            <person name="Detter J.C."/>
            <person name="Han C."/>
            <person name="Land M."/>
            <person name="Hauser L."/>
            <person name="Markowitz V."/>
            <person name="Cheng J.-F."/>
            <person name="Hugenholtz P."/>
            <person name="Woyke T."/>
            <person name="Wu D."/>
            <person name="Verbarg S."/>
            <person name="Frueling A."/>
            <person name="Brambilla E."/>
            <person name="Klenk H.-P."/>
            <person name="Eisen J.A."/>
        </authorList>
    </citation>
    <scope>NUCLEOTIDE SEQUENCE</scope>
    <source>
        <strain>DSM 1100</strain>
    </source>
</reference>
<evidence type="ECO:0000313" key="2">
    <source>
        <dbReference type="Proteomes" id="UP000008461"/>
    </source>
</evidence>
<dbReference type="HOGENOM" id="CLU_3062130_0_0_10"/>
<name>F4L2N8_HALH1</name>
<evidence type="ECO:0000313" key="1">
    <source>
        <dbReference type="EMBL" id="AEE48602.1"/>
    </source>
</evidence>
<keyword evidence="2" id="KW-1185">Reference proteome</keyword>
<sequence length="53" mass="6143">MTRIRRIDADFNLRTNKSASIRLIRVIRVPIEAPATEPQAPSRHEKLYLCVLL</sequence>
<protein>
    <submittedName>
        <fullName evidence="1">Uncharacterized protein</fullName>
    </submittedName>
</protein>
<gene>
    <name evidence="1" type="ordered locus">Halhy_0694</name>
</gene>
<proteinExistence type="predicted"/>